<feature type="short sequence motif" description="Gly-cisPro motif, important for rejection of L-amino acids" evidence="2">
    <location>
        <begin position="137"/>
        <end position="138"/>
    </location>
</feature>
<dbReference type="Pfam" id="PF02580">
    <property type="entry name" value="Tyr_Deacylase"/>
    <property type="match status" value="1"/>
</dbReference>
<comment type="subcellular location">
    <subcellularLocation>
        <location evidence="2">Cytoplasm</location>
    </subcellularLocation>
</comment>
<reference evidence="3" key="1">
    <citation type="journal article" date="2020" name="Biotechnol. Biofuels">
        <title>New insights from the biogas microbiome by comprehensive genome-resolved metagenomics of nearly 1600 species originating from multiple anaerobic digesters.</title>
        <authorList>
            <person name="Campanaro S."/>
            <person name="Treu L."/>
            <person name="Rodriguez-R L.M."/>
            <person name="Kovalovszki A."/>
            <person name="Ziels R.M."/>
            <person name="Maus I."/>
            <person name="Zhu X."/>
            <person name="Kougias P.G."/>
            <person name="Basile A."/>
            <person name="Luo G."/>
            <person name="Schluter A."/>
            <person name="Konstantinidis K.T."/>
            <person name="Angelidaki I."/>
        </authorList>
    </citation>
    <scope>NUCLEOTIDE SEQUENCE</scope>
    <source>
        <strain evidence="3">AS06rmzACSIP_7</strain>
    </source>
</reference>
<dbReference type="EC" id="3.1.1.96" evidence="2"/>
<reference evidence="3" key="2">
    <citation type="submission" date="2020-01" db="EMBL/GenBank/DDBJ databases">
        <authorList>
            <person name="Campanaro S."/>
        </authorList>
    </citation>
    <scope>NUCLEOTIDE SEQUENCE</scope>
    <source>
        <strain evidence="3">AS06rmzACSIP_7</strain>
    </source>
</reference>
<comment type="catalytic activity">
    <reaction evidence="2">
        <text>a D-aminoacyl-tRNA + H2O = a tRNA + a D-alpha-amino acid + H(+)</text>
        <dbReference type="Rhea" id="RHEA:13953"/>
        <dbReference type="Rhea" id="RHEA-COMP:10123"/>
        <dbReference type="Rhea" id="RHEA-COMP:10124"/>
        <dbReference type="ChEBI" id="CHEBI:15377"/>
        <dbReference type="ChEBI" id="CHEBI:15378"/>
        <dbReference type="ChEBI" id="CHEBI:59871"/>
        <dbReference type="ChEBI" id="CHEBI:78442"/>
        <dbReference type="ChEBI" id="CHEBI:79333"/>
        <dbReference type="EC" id="3.1.1.96"/>
    </reaction>
</comment>
<dbReference type="AlphaFoldDB" id="A0A351U4M0"/>
<keyword evidence="2" id="KW-0694">RNA-binding</keyword>
<dbReference type="GO" id="GO:0051500">
    <property type="term" value="F:D-tyrosyl-tRNA(Tyr) deacylase activity"/>
    <property type="evidence" value="ECO:0007669"/>
    <property type="project" value="TreeGrafter"/>
</dbReference>
<dbReference type="STRING" id="909663.GCA_000512235_00717"/>
<comment type="catalytic activity">
    <reaction evidence="2">
        <text>glycyl-tRNA(Ala) + H2O = tRNA(Ala) + glycine + H(+)</text>
        <dbReference type="Rhea" id="RHEA:53744"/>
        <dbReference type="Rhea" id="RHEA-COMP:9657"/>
        <dbReference type="Rhea" id="RHEA-COMP:13640"/>
        <dbReference type="ChEBI" id="CHEBI:15377"/>
        <dbReference type="ChEBI" id="CHEBI:15378"/>
        <dbReference type="ChEBI" id="CHEBI:57305"/>
        <dbReference type="ChEBI" id="CHEBI:78442"/>
        <dbReference type="ChEBI" id="CHEBI:78522"/>
    </reaction>
</comment>
<dbReference type="EMBL" id="JAAYEE010000009">
    <property type="protein sequence ID" value="NLW33947.1"/>
    <property type="molecule type" value="Genomic_DNA"/>
</dbReference>
<dbReference type="GO" id="GO:0043908">
    <property type="term" value="F:Ser(Gly)-tRNA(Ala) hydrolase activity"/>
    <property type="evidence" value="ECO:0007669"/>
    <property type="project" value="UniProtKB-UniRule"/>
</dbReference>
<comment type="subunit">
    <text evidence="2">Homodimer.</text>
</comment>
<evidence type="ECO:0000256" key="1">
    <source>
        <dbReference type="ARBA" id="ARBA00009673"/>
    </source>
</evidence>
<dbReference type="Gene3D" id="3.50.80.10">
    <property type="entry name" value="D-tyrosyl-tRNA(Tyr) deacylase"/>
    <property type="match status" value="1"/>
</dbReference>
<dbReference type="InterPro" id="IPR003732">
    <property type="entry name" value="Daa-tRNA_deacyls_DTD"/>
</dbReference>
<evidence type="ECO:0000313" key="4">
    <source>
        <dbReference type="Proteomes" id="UP000777265"/>
    </source>
</evidence>
<evidence type="ECO:0000313" key="3">
    <source>
        <dbReference type="EMBL" id="NLW33947.1"/>
    </source>
</evidence>
<comment type="domain">
    <text evidence="2">A Gly-cisPro motif from one monomer fits into the active site of the other monomer to allow specific chiral rejection of L-amino acids.</text>
</comment>
<dbReference type="HAMAP" id="MF_00518">
    <property type="entry name" value="Deacylase_Dtd"/>
    <property type="match status" value="1"/>
</dbReference>
<keyword evidence="2 3" id="KW-0378">Hydrolase</keyword>
<dbReference type="PANTHER" id="PTHR10472">
    <property type="entry name" value="D-TYROSYL-TRNA TYR DEACYLASE"/>
    <property type="match status" value="1"/>
</dbReference>
<dbReference type="GO" id="GO:0000049">
    <property type="term" value="F:tRNA binding"/>
    <property type="evidence" value="ECO:0007669"/>
    <property type="project" value="UniProtKB-UniRule"/>
</dbReference>
<dbReference type="CDD" id="cd00563">
    <property type="entry name" value="Dtyr_deacylase"/>
    <property type="match status" value="1"/>
</dbReference>
<dbReference type="NCBIfam" id="TIGR00256">
    <property type="entry name" value="D-aminoacyl-tRNA deacylase"/>
    <property type="match status" value="1"/>
</dbReference>
<dbReference type="FunFam" id="3.50.80.10:FF:000001">
    <property type="entry name" value="D-aminoacyl-tRNA deacylase"/>
    <property type="match status" value="1"/>
</dbReference>
<organism evidence="3 4">
    <name type="scientific">Syntrophorhabdus aromaticivorans</name>
    <dbReference type="NCBI Taxonomy" id="328301"/>
    <lineage>
        <taxon>Bacteria</taxon>
        <taxon>Pseudomonadati</taxon>
        <taxon>Thermodesulfobacteriota</taxon>
        <taxon>Syntrophorhabdia</taxon>
        <taxon>Syntrophorhabdales</taxon>
        <taxon>Syntrophorhabdaceae</taxon>
        <taxon>Syntrophorhabdus</taxon>
    </lineage>
</organism>
<protein>
    <recommendedName>
        <fullName evidence="2">D-aminoacyl-tRNA deacylase</fullName>
        <shortName evidence="2">DTD</shortName>
        <ecNumber evidence="2">3.1.1.96</ecNumber>
    </recommendedName>
    <alternativeName>
        <fullName evidence="2">Gly-tRNA(Ala) deacylase</fullName>
        <ecNumber evidence="2">3.1.1.-</ecNumber>
    </alternativeName>
</protein>
<name>A0A351U4M0_9BACT</name>
<sequence>MRAVVQRVKEASVTVEGNVVGRIGRGLLVLLGVGRDDGPKDIDWMIDKIINLRIFERDDGKFDESLLDVKGALLVVSQFTLYGDCRKGRRPSFSDAMNIEGARKVFEAFVEKAQQRVAEVATGVFQASMDVSLVNDGPVTLMVDSKSA</sequence>
<comment type="similarity">
    <text evidence="1 2">Belongs to the DTD family.</text>
</comment>
<evidence type="ECO:0000256" key="2">
    <source>
        <dbReference type="HAMAP-Rule" id="MF_00518"/>
    </source>
</evidence>
<dbReference type="EC" id="3.1.1.-" evidence="2"/>
<gene>
    <name evidence="2" type="primary">dtd</name>
    <name evidence="3" type="ORF">GXY80_00495</name>
</gene>
<comment type="caution">
    <text evidence="3">The sequence shown here is derived from an EMBL/GenBank/DDBJ whole genome shotgun (WGS) entry which is preliminary data.</text>
</comment>
<dbReference type="GO" id="GO:0019478">
    <property type="term" value="P:D-amino acid catabolic process"/>
    <property type="evidence" value="ECO:0007669"/>
    <property type="project" value="UniProtKB-UniRule"/>
</dbReference>
<keyword evidence="2" id="KW-0820">tRNA-binding</keyword>
<proteinExistence type="inferred from homology"/>
<dbReference type="Proteomes" id="UP000777265">
    <property type="component" value="Unassembled WGS sequence"/>
</dbReference>
<accession>A0A351U4M0</accession>
<comment type="function">
    <text evidence="2">An aminoacyl-tRNA editing enzyme that deacylates mischarged D-aminoacyl-tRNAs. Also deacylates mischarged glycyl-tRNA(Ala), protecting cells against glycine mischarging by AlaRS. Acts via tRNA-based rather than protein-based catalysis; rejects L-amino acids rather than detecting D-amino acids in the active site. By recycling D-aminoacyl-tRNA to D-amino acids and free tRNA molecules, this enzyme counteracts the toxicity associated with the formation of D-aminoacyl-tRNA entities in vivo and helps enforce protein L-homochirality.</text>
</comment>
<dbReference type="InterPro" id="IPR023509">
    <property type="entry name" value="DTD-like_sf"/>
</dbReference>
<dbReference type="GO" id="GO:0005737">
    <property type="term" value="C:cytoplasm"/>
    <property type="evidence" value="ECO:0007669"/>
    <property type="project" value="UniProtKB-SubCell"/>
</dbReference>
<dbReference type="SUPFAM" id="SSF69500">
    <property type="entry name" value="DTD-like"/>
    <property type="match status" value="1"/>
</dbReference>
<dbReference type="PANTHER" id="PTHR10472:SF5">
    <property type="entry name" value="D-AMINOACYL-TRNA DEACYLASE 1"/>
    <property type="match status" value="1"/>
</dbReference>
<dbReference type="GO" id="GO:0106026">
    <property type="term" value="F:Gly-tRNA(Ala) deacylase activity"/>
    <property type="evidence" value="ECO:0007669"/>
    <property type="project" value="UniProtKB-UniRule"/>
</dbReference>
<keyword evidence="2" id="KW-0963">Cytoplasm</keyword>